<keyword evidence="4" id="KW-1185">Reference proteome</keyword>
<keyword evidence="2" id="KW-0812">Transmembrane</keyword>
<reference evidence="3 4" key="1">
    <citation type="journal article" date="2023" name="Proc. Natl. Acad. Sci. U.S.A.">
        <title>A global phylogenomic analysis of the shiitake genus Lentinula.</title>
        <authorList>
            <person name="Sierra-Patev S."/>
            <person name="Min B."/>
            <person name="Naranjo-Ortiz M."/>
            <person name="Looney B."/>
            <person name="Konkel Z."/>
            <person name="Slot J.C."/>
            <person name="Sakamoto Y."/>
            <person name="Steenwyk J.L."/>
            <person name="Rokas A."/>
            <person name="Carro J."/>
            <person name="Camarero S."/>
            <person name="Ferreira P."/>
            <person name="Molpeceres G."/>
            <person name="Ruiz-Duenas F.J."/>
            <person name="Serrano A."/>
            <person name="Henrissat B."/>
            <person name="Drula E."/>
            <person name="Hughes K.W."/>
            <person name="Mata J.L."/>
            <person name="Ishikawa N.K."/>
            <person name="Vargas-Isla R."/>
            <person name="Ushijima S."/>
            <person name="Smith C.A."/>
            <person name="Donoghue J."/>
            <person name="Ahrendt S."/>
            <person name="Andreopoulos W."/>
            <person name="He G."/>
            <person name="LaButti K."/>
            <person name="Lipzen A."/>
            <person name="Ng V."/>
            <person name="Riley R."/>
            <person name="Sandor L."/>
            <person name="Barry K."/>
            <person name="Martinez A.T."/>
            <person name="Xiao Y."/>
            <person name="Gibbons J.G."/>
            <person name="Terashima K."/>
            <person name="Grigoriev I.V."/>
            <person name="Hibbett D."/>
        </authorList>
    </citation>
    <scope>NUCLEOTIDE SEQUENCE [LARGE SCALE GENOMIC DNA]</scope>
    <source>
        <strain evidence="3 4">TFB7810</strain>
    </source>
</reference>
<dbReference type="AlphaFoldDB" id="A0A9W8P3H1"/>
<feature type="transmembrane region" description="Helical" evidence="2">
    <location>
        <begin position="330"/>
        <end position="357"/>
    </location>
</feature>
<dbReference type="Proteomes" id="UP001142393">
    <property type="component" value="Unassembled WGS sequence"/>
</dbReference>
<proteinExistence type="predicted"/>
<accession>A0A9W8P3H1</accession>
<evidence type="ECO:0000256" key="2">
    <source>
        <dbReference type="SAM" id="Phobius"/>
    </source>
</evidence>
<keyword evidence="2" id="KW-1133">Transmembrane helix</keyword>
<evidence type="ECO:0000313" key="3">
    <source>
        <dbReference type="EMBL" id="KAJ3746206.1"/>
    </source>
</evidence>
<comment type="caution">
    <text evidence="3">The sequence shown here is derived from an EMBL/GenBank/DDBJ whole genome shotgun (WGS) entry which is preliminary data.</text>
</comment>
<organism evidence="3 4">
    <name type="scientific">Lentinula detonsa</name>
    <dbReference type="NCBI Taxonomy" id="2804962"/>
    <lineage>
        <taxon>Eukaryota</taxon>
        <taxon>Fungi</taxon>
        <taxon>Dikarya</taxon>
        <taxon>Basidiomycota</taxon>
        <taxon>Agaricomycotina</taxon>
        <taxon>Agaricomycetes</taxon>
        <taxon>Agaricomycetidae</taxon>
        <taxon>Agaricales</taxon>
        <taxon>Marasmiineae</taxon>
        <taxon>Omphalotaceae</taxon>
        <taxon>Lentinula</taxon>
    </lineage>
</organism>
<feature type="region of interest" description="Disordered" evidence="1">
    <location>
        <begin position="162"/>
        <end position="194"/>
    </location>
</feature>
<dbReference type="EMBL" id="JANVFU010000004">
    <property type="protein sequence ID" value="KAJ3746206.1"/>
    <property type="molecule type" value="Genomic_DNA"/>
</dbReference>
<protein>
    <submittedName>
        <fullName evidence="3">Uncharacterized protein</fullName>
    </submittedName>
</protein>
<gene>
    <name evidence="3" type="ORF">DFH05DRAFT_1484142</name>
</gene>
<feature type="region of interest" description="Disordered" evidence="1">
    <location>
        <begin position="237"/>
        <end position="263"/>
    </location>
</feature>
<keyword evidence="2" id="KW-0472">Membrane</keyword>
<feature type="compositionally biased region" description="Low complexity" evidence="1">
    <location>
        <begin position="173"/>
        <end position="188"/>
    </location>
</feature>
<sequence length="364" mass="41093">MFALPDYGENTVPPARYMPSSRLDAICMHRMQKLMADSYIEGRKYWAENPDAAPNEAQLEVEKFLEFTALLPKRTRPSEIEPVLIVSDEEDSSALTSTSEQGFPRAPKIRPRWMRYLSFSSNVSSFPKAPSPSRSRLMSLPLIGKIQRPSFPPKRLRRFSRAIASPVLRRTTSEPSKPSTQSKSTPAPKTRRMTLDESEIALASSRSGGPETNTLVQPLSLPSSLCIARTPRYPCDYLPKVSPTPTRKRRRRANTQDEKPKNFPKQSLAIIVPPQPLVILERYPPLGSPNCVRKVPLPPPEWFDTPFPEEEKPAADIPAVQQEEEEALTWYNILLAPFALAALFVILPVFLIIYLLLTLFNVDE</sequence>
<evidence type="ECO:0000256" key="1">
    <source>
        <dbReference type="SAM" id="MobiDB-lite"/>
    </source>
</evidence>
<name>A0A9W8P3H1_9AGAR</name>
<evidence type="ECO:0000313" key="4">
    <source>
        <dbReference type="Proteomes" id="UP001142393"/>
    </source>
</evidence>